<dbReference type="KEGG" id="clec:106666665"/>
<dbReference type="CDD" id="cd16021">
    <property type="entry name" value="ALP_like"/>
    <property type="match status" value="1"/>
</dbReference>
<reference evidence="1" key="1">
    <citation type="submission" date="2022-01" db="UniProtKB">
        <authorList>
            <consortium name="EnsemblMetazoa"/>
        </authorList>
    </citation>
    <scope>IDENTIFICATION</scope>
</reference>
<evidence type="ECO:0000313" key="1">
    <source>
        <dbReference type="EnsemblMetazoa" id="XP_014249499.1"/>
    </source>
</evidence>
<sequence length="624" mass="72422">MMKKFQILFVVIALSIYFLVLIFQSAEYKIKQIDNTSSKNFQRTLNINSNDTDICKIPKYSPFNSEARKFYKKMPDITCSHHSYNLLYIDNEGNLSFNNINWKKLNVTPGSSSVTCEYSEIYRRKYSGTIIEFEMQPFVKMYSKVKPSSDFLFAKCSNYAGSVIYADYFAFTQRNPGPRNYKNDQEVGLIIIGLDSMSRLNFLRQFPRTYRFMRNYLLTVEMKGVNKVGVNTFPNVMAMLTGLPVPPPPHNFKNMQFLWDGFQERGAATMYAEDMPQINMFNLHGDGLLRKPTHHYAYTFWQAVEYSLTQHYSSKYCLGSKTKFSIHLNYIKSFLQTYKDCPKFLFSLHNELTHDTLNLASNADDELKDFLKTSYDAGLLDRSIVVLLGDHGHRIDSYRMTEMGRMEDLMPFTFFILPRNYRNTDWYKTLTVNSNRLVSTYDLYKTFENIMFTLEKNVSTYEGSSFRKSSSLFYPVSARRSCYSAGIPEQYCICSNSYEMMSAFETSNPLSMHAVKYALLEMNLQIKQATDLCAELFIDSIIKSTHIFNKARFRLLVLFSTKPSRGIFEATVDFSTDDVQLVGDVLRINRYHGESDCLPHDLQIIEFFKTTCYCMTGRGTNVVN</sequence>
<dbReference type="PANTHER" id="PTHR10974:SF1">
    <property type="entry name" value="FI08016P-RELATED"/>
    <property type="match status" value="1"/>
</dbReference>
<dbReference type="Pfam" id="PF02995">
    <property type="entry name" value="DUF229"/>
    <property type="match status" value="1"/>
</dbReference>
<protein>
    <submittedName>
        <fullName evidence="1">Uncharacterized protein</fullName>
    </submittedName>
</protein>
<dbReference type="GO" id="GO:0005615">
    <property type="term" value="C:extracellular space"/>
    <property type="evidence" value="ECO:0007669"/>
    <property type="project" value="TreeGrafter"/>
</dbReference>
<accession>A0A8I6RST8</accession>
<organism evidence="1 2">
    <name type="scientific">Cimex lectularius</name>
    <name type="common">Bed bug</name>
    <name type="synonym">Acanthia lectularia</name>
    <dbReference type="NCBI Taxonomy" id="79782"/>
    <lineage>
        <taxon>Eukaryota</taxon>
        <taxon>Metazoa</taxon>
        <taxon>Ecdysozoa</taxon>
        <taxon>Arthropoda</taxon>
        <taxon>Hexapoda</taxon>
        <taxon>Insecta</taxon>
        <taxon>Pterygota</taxon>
        <taxon>Neoptera</taxon>
        <taxon>Paraneoptera</taxon>
        <taxon>Hemiptera</taxon>
        <taxon>Heteroptera</taxon>
        <taxon>Panheteroptera</taxon>
        <taxon>Cimicomorpha</taxon>
        <taxon>Cimicidae</taxon>
        <taxon>Cimex</taxon>
    </lineage>
</organism>
<dbReference type="OrthoDB" id="413313at2759"/>
<dbReference type="PANTHER" id="PTHR10974">
    <property type="entry name" value="FI08016P-RELATED"/>
    <property type="match status" value="1"/>
</dbReference>
<dbReference type="FunFam" id="3.40.720.10:FF:000017">
    <property type="entry name" value="Predicted protein"/>
    <property type="match status" value="1"/>
</dbReference>
<dbReference type="Proteomes" id="UP000494040">
    <property type="component" value="Unassembled WGS sequence"/>
</dbReference>
<dbReference type="EnsemblMetazoa" id="XM_014394013.2">
    <property type="protein sequence ID" value="XP_014249499.1"/>
    <property type="gene ID" value="LOC106666665"/>
</dbReference>
<dbReference type="InterPro" id="IPR017850">
    <property type="entry name" value="Alkaline_phosphatase_core_sf"/>
</dbReference>
<dbReference type="AlphaFoldDB" id="A0A8I6RST8"/>
<dbReference type="SUPFAM" id="SSF53649">
    <property type="entry name" value="Alkaline phosphatase-like"/>
    <property type="match status" value="1"/>
</dbReference>
<dbReference type="OMA" id="FRRTMNK"/>
<proteinExistence type="predicted"/>
<dbReference type="RefSeq" id="XP_014249499.1">
    <property type="nucleotide sequence ID" value="XM_014394013.2"/>
</dbReference>
<dbReference type="GeneID" id="106666665"/>
<dbReference type="InterPro" id="IPR004245">
    <property type="entry name" value="DUF229"/>
</dbReference>
<evidence type="ECO:0000313" key="2">
    <source>
        <dbReference type="Proteomes" id="UP000494040"/>
    </source>
</evidence>
<dbReference type="Gene3D" id="3.40.720.10">
    <property type="entry name" value="Alkaline Phosphatase, subunit A"/>
    <property type="match status" value="1"/>
</dbReference>
<name>A0A8I6RST8_CIMLE</name>
<keyword evidence="2" id="KW-1185">Reference proteome</keyword>